<dbReference type="AlphaFoldDB" id="E4UZG3"/>
<dbReference type="GeneID" id="10027207"/>
<evidence type="ECO:0000313" key="3">
    <source>
        <dbReference type="EMBL" id="EFR03493.1"/>
    </source>
</evidence>
<accession>E4UZG3</accession>
<dbReference type="Proteomes" id="UP000002669">
    <property type="component" value="Unassembled WGS sequence"/>
</dbReference>
<evidence type="ECO:0000256" key="1">
    <source>
        <dbReference type="SAM" id="MobiDB-lite"/>
    </source>
</evidence>
<evidence type="ECO:0000313" key="4">
    <source>
        <dbReference type="Proteomes" id="UP000002669"/>
    </source>
</evidence>
<dbReference type="HOGENOM" id="CLU_2037503_0_0_1"/>
<sequence>MDDPGLVTSFGPFSEYLPSSQPEPSHGSNADRRLAVLGDTEIANYAGFLSLMSWLGAYTYIETNEKKAKKKKREQRKIGFRDRYTGNILPEDPSFLFVSKGNRSFVPARTDGRDRNPAPVD</sequence>
<keyword evidence="2" id="KW-0472">Membrane</keyword>
<keyword evidence="2" id="KW-1133">Transmembrane helix</keyword>
<evidence type="ECO:0000256" key="2">
    <source>
        <dbReference type="SAM" id="Phobius"/>
    </source>
</evidence>
<dbReference type="RefSeq" id="XP_003171947.1">
    <property type="nucleotide sequence ID" value="XM_003171899.1"/>
</dbReference>
<organism evidence="4">
    <name type="scientific">Arthroderma gypseum (strain ATCC MYA-4604 / CBS 118893)</name>
    <name type="common">Microsporum gypseum</name>
    <dbReference type="NCBI Taxonomy" id="535722"/>
    <lineage>
        <taxon>Eukaryota</taxon>
        <taxon>Fungi</taxon>
        <taxon>Dikarya</taxon>
        <taxon>Ascomycota</taxon>
        <taxon>Pezizomycotina</taxon>
        <taxon>Eurotiomycetes</taxon>
        <taxon>Eurotiomycetidae</taxon>
        <taxon>Onygenales</taxon>
        <taxon>Arthrodermataceae</taxon>
        <taxon>Nannizzia</taxon>
    </lineage>
</organism>
<gene>
    <name evidence="3" type="ORF">MGYG_06491</name>
</gene>
<proteinExistence type="predicted"/>
<protein>
    <submittedName>
        <fullName evidence="3">Uncharacterized protein</fullName>
    </submittedName>
</protein>
<feature type="compositionally biased region" description="Polar residues" evidence="1">
    <location>
        <begin position="17"/>
        <end position="28"/>
    </location>
</feature>
<dbReference type="VEuPathDB" id="FungiDB:MGYG_06491"/>
<reference evidence="4" key="1">
    <citation type="journal article" date="2012" name="MBio">
        <title>Comparative genome analysis of Trichophyton rubrum and related dermatophytes reveals candidate genes involved in infection.</title>
        <authorList>
            <person name="Martinez D.A."/>
            <person name="Oliver B.G."/>
            <person name="Graeser Y."/>
            <person name="Goldberg J.M."/>
            <person name="Li W."/>
            <person name="Martinez-Rossi N.M."/>
            <person name="Monod M."/>
            <person name="Shelest E."/>
            <person name="Barton R.C."/>
            <person name="Birch E."/>
            <person name="Brakhage A.A."/>
            <person name="Chen Z."/>
            <person name="Gurr S.J."/>
            <person name="Heiman D."/>
            <person name="Heitman J."/>
            <person name="Kosti I."/>
            <person name="Rossi A."/>
            <person name="Saif S."/>
            <person name="Samalova M."/>
            <person name="Saunders C.W."/>
            <person name="Shea T."/>
            <person name="Summerbell R.C."/>
            <person name="Xu J."/>
            <person name="Young S."/>
            <person name="Zeng Q."/>
            <person name="Birren B.W."/>
            <person name="Cuomo C.A."/>
            <person name="White T.C."/>
        </authorList>
    </citation>
    <scope>NUCLEOTIDE SEQUENCE [LARGE SCALE GENOMIC DNA]</scope>
    <source>
        <strain evidence="4">ATCC MYA-4604 / CBS 118893</strain>
    </source>
</reference>
<dbReference type="InParanoid" id="E4UZG3"/>
<name>E4UZG3_ARTGP</name>
<dbReference type="EMBL" id="DS989826">
    <property type="protein sequence ID" value="EFR03493.1"/>
    <property type="molecule type" value="Genomic_DNA"/>
</dbReference>
<feature type="region of interest" description="Disordered" evidence="1">
    <location>
        <begin position="1"/>
        <end position="32"/>
    </location>
</feature>
<keyword evidence="2" id="KW-0812">Transmembrane</keyword>
<keyword evidence="4" id="KW-1185">Reference proteome</keyword>
<feature type="transmembrane region" description="Helical" evidence="2">
    <location>
        <begin position="42"/>
        <end position="61"/>
    </location>
</feature>